<sequence>MDMPLLIADIGRSSEGGIYDKLGKSIKLMSKDLKKDLINVFLDLNLDKQCIELDFQPYYAASEKEYNYFGNNSASNVQFYAVRDAASILYYWFGKSKGVLKNLLDSLEGGQLHELLKECEKAELFNINGLNCEKIIPRDNESFEVKFVKENKEKAVYVNGEKSSAEKLFLAYIGARNAEKICLVIPRIIHNSSKHVISNHKDYLELCENQIQGQSEGAKSNYICHICNNSCDDVNTVAYSGKLARSSISKAFVTTTINYAPNFDKNKFDSVFSICGSCASLLKSGENKAMSEMKSKIAGEDVVLLFEGLYEDIEYSCYQRLKENIDIVFSPKESDEWFDELNQEINYFQEVENFYFSIIFYKTDGNSCAIKKTIESISNAKFIYIQKIFEECRLTMSQYLRYFNLGHIYRIVPVTTDKKGTQLNIKRVLNLISAVIQGELIDKNEIMELACDALEKGVMQLKSSELRNYRNLYGLEFYYNEQKKSKDFRYTDRYIKRIVMSYICFFKSLQKLKILNKEVFQLEIAEQITSGLPERIAEMEIFLNSNGFSKEAKGLFYLGTMIYQIGVAQARSKHTQKPILDKISFGGMNSKDVVQLYLEVIEKTRQYQKNVNLWWFERLQKQMHLNFGDLSSVKLLNEKENVFYIMSGYAFCVDNYKKSNIDSEEDTENDSEQ</sequence>
<proteinExistence type="predicted"/>
<evidence type="ECO:0000313" key="1">
    <source>
        <dbReference type="EMBL" id="QNU65556.1"/>
    </source>
</evidence>
<dbReference type="KEGG" id="rher:EHE19_011515"/>
<gene>
    <name evidence="1" type="ORF">EHE19_011515</name>
</gene>
<dbReference type="Proteomes" id="UP000306409">
    <property type="component" value="Chromosome"/>
</dbReference>
<dbReference type="Pfam" id="PF09484">
    <property type="entry name" value="Cas_TM1802"/>
    <property type="match status" value="1"/>
</dbReference>
<name>A0A4U7J5I9_9FIRM</name>
<dbReference type="EMBL" id="CP061336">
    <property type="protein sequence ID" value="QNU65556.1"/>
    <property type="molecule type" value="Genomic_DNA"/>
</dbReference>
<dbReference type="AlphaFoldDB" id="A0A4U7J5I9"/>
<protein>
    <recommendedName>
        <fullName evidence="3">CRISPR-associated protein</fullName>
    </recommendedName>
</protein>
<evidence type="ECO:0000313" key="2">
    <source>
        <dbReference type="Proteomes" id="UP000306409"/>
    </source>
</evidence>
<organism evidence="1 2">
    <name type="scientific">Ruminiclostridium herbifermentans</name>
    <dbReference type="NCBI Taxonomy" id="2488810"/>
    <lineage>
        <taxon>Bacteria</taxon>
        <taxon>Bacillati</taxon>
        <taxon>Bacillota</taxon>
        <taxon>Clostridia</taxon>
        <taxon>Eubacteriales</taxon>
        <taxon>Oscillospiraceae</taxon>
        <taxon>Ruminiclostridium</taxon>
    </lineage>
</organism>
<dbReference type="InterPro" id="IPR013389">
    <property type="entry name" value="CRISPR-assoc_prot_Cas8b"/>
</dbReference>
<dbReference type="OrthoDB" id="1706583at2"/>
<dbReference type="RefSeq" id="WP_137699221.1">
    <property type="nucleotide sequence ID" value="NZ_CP061336.1"/>
</dbReference>
<evidence type="ECO:0008006" key="3">
    <source>
        <dbReference type="Google" id="ProtNLM"/>
    </source>
</evidence>
<keyword evidence="2" id="KW-1185">Reference proteome</keyword>
<accession>A0A4U7J5I9</accession>
<reference evidence="1 2" key="1">
    <citation type="submission" date="2020-09" db="EMBL/GenBank/DDBJ databases">
        <title>Characterization and genome sequencing of Ruminiclostridium sp. nov. MA18.</title>
        <authorList>
            <person name="Rettenmaier R."/>
            <person name="Kowollik M.-L."/>
            <person name="Liebl W."/>
            <person name="Zverlov V."/>
        </authorList>
    </citation>
    <scope>NUCLEOTIDE SEQUENCE [LARGE SCALE GENOMIC DNA]</scope>
    <source>
        <strain evidence="1 2">MA18</strain>
    </source>
</reference>